<dbReference type="Gene3D" id="3.50.50.60">
    <property type="entry name" value="FAD/NAD(P)-binding domain"/>
    <property type="match status" value="1"/>
</dbReference>
<organism evidence="3 4">
    <name type="scientific">Senegalia massiliensis</name>
    <dbReference type="NCBI Taxonomy" id="1720316"/>
    <lineage>
        <taxon>Bacteria</taxon>
        <taxon>Bacillati</taxon>
        <taxon>Bacillota</taxon>
        <taxon>Clostridia</taxon>
        <taxon>Eubacteriales</taxon>
        <taxon>Clostridiaceae</taxon>
        <taxon>Senegalia</taxon>
    </lineage>
</organism>
<dbReference type="Proteomes" id="UP000467132">
    <property type="component" value="Unassembled WGS sequence"/>
</dbReference>
<protein>
    <submittedName>
        <fullName evidence="3">FAD-binding oxidoreductase</fullName>
    </submittedName>
</protein>
<proteinExistence type="predicted"/>
<dbReference type="Pfam" id="PF01266">
    <property type="entry name" value="DAO"/>
    <property type="match status" value="1"/>
</dbReference>
<dbReference type="InterPro" id="IPR006076">
    <property type="entry name" value="FAD-dep_OxRdtase"/>
</dbReference>
<dbReference type="PANTHER" id="PTHR13847:SF281">
    <property type="entry name" value="FAD DEPENDENT OXIDOREDUCTASE DOMAIN-CONTAINING PROTEIN"/>
    <property type="match status" value="1"/>
</dbReference>
<dbReference type="GO" id="GO:0005737">
    <property type="term" value="C:cytoplasm"/>
    <property type="evidence" value="ECO:0007669"/>
    <property type="project" value="TreeGrafter"/>
</dbReference>
<gene>
    <name evidence="3" type="ORF">D3Z33_10500</name>
</gene>
<dbReference type="AlphaFoldDB" id="A0A845QWJ0"/>
<evidence type="ECO:0000256" key="1">
    <source>
        <dbReference type="SAM" id="MobiDB-lite"/>
    </source>
</evidence>
<dbReference type="SUPFAM" id="SSF51905">
    <property type="entry name" value="FAD/NAD(P)-binding domain"/>
    <property type="match status" value="1"/>
</dbReference>
<dbReference type="Gene3D" id="3.30.9.10">
    <property type="entry name" value="D-Amino Acid Oxidase, subunit A, domain 2"/>
    <property type="match status" value="1"/>
</dbReference>
<keyword evidence="4" id="KW-1185">Reference proteome</keyword>
<dbReference type="PANTHER" id="PTHR13847">
    <property type="entry name" value="SARCOSINE DEHYDROGENASE-RELATED"/>
    <property type="match status" value="1"/>
</dbReference>
<dbReference type="OrthoDB" id="9767869at2"/>
<evidence type="ECO:0000313" key="4">
    <source>
        <dbReference type="Proteomes" id="UP000467132"/>
    </source>
</evidence>
<comment type="caution">
    <text evidence="3">The sequence shown here is derived from an EMBL/GenBank/DDBJ whole genome shotgun (WGS) entry which is preliminary data.</text>
</comment>
<evidence type="ECO:0000259" key="2">
    <source>
        <dbReference type="Pfam" id="PF01266"/>
    </source>
</evidence>
<evidence type="ECO:0000313" key="3">
    <source>
        <dbReference type="EMBL" id="NBI07277.1"/>
    </source>
</evidence>
<feature type="region of interest" description="Disordered" evidence="1">
    <location>
        <begin position="190"/>
        <end position="229"/>
    </location>
</feature>
<sequence length="229" mass="25973">MKVSIYENTMVTEVNDGQTVSLKTETGKTINCKKAICASHYPVDDPDKYYTNMDPEMSLATIYELDDEYPGGMYISHDDPRRTFRSVDVEGKKYMLVGGESHTLGTGTSDFERYKSIVDFAKETFGVKDVISYFSSHDYLTKDRMPFVGLSDPNRKNVYVVTGLSKWGLANSAISGKILADTIEEKDNPYKELFNPHREIPEIEEIQQEKSKEKPSSSTSKEKIDDLEK</sequence>
<feature type="domain" description="FAD dependent oxidoreductase" evidence="2">
    <location>
        <begin position="3"/>
        <end position="181"/>
    </location>
</feature>
<reference evidence="3 4" key="1">
    <citation type="submission" date="2018-08" db="EMBL/GenBank/DDBJ databases">
        <title>Murine metabolic-syndrome-specific gut microbial biobank.</title>
        <authorList>
            <person name="Liu C."/>
        </authorList>
    </citation>
    <scope>NUCLEOTIDE SEQUENCE [LARGE SCALE GENOMIC DNA]</scope>
    <source>
        <strain evidence="3 4">583</strain>
    </source>
</reference>
<dbReference type="EMBL" id="QXXA01000011">
    <property type="protein sequence ID" value="NBI07277.1"/>
    <property type="molecule type" value="Genomic_DNA"/>
</dbReference>
<dbReference type="InterPro" id="IPR036188">
    <property type="entry name" value="FAD/NAD-bd_sf"/>
</dbReference>
<name>A0A845QWJ0_9CLOT</name>
<accession>A0A845QWJ0</accession>